<name>A0A2D4MY92_9SAUR</name>
<protein>
    <submittedName>
        <fullName evidence="1">Uncharacterized protein</fullName>
    </submittedName>
</protein>
<proteinExistence type="predicted"/>
<evidence type="ECO:0000313" key="1">
    <source>
        <dbReference type="EMBL" id="LAB37939.1"/>
    </source>
</evidence>
<sequence>MQSRLRALKTLEGRGICRSKDFLPSVAVEIINRCFELHGFDYFPCSQRMEIHAAVRRAGPRRSDAFAHSKERSLLSKVITLLAIDVWGWQNTSCSDRTMSDRVKFLSFTTNRYAPYLYPITVANHEQKRRLIPSAVHLMQLHIP</sequence>
<organism evidence="1">
    <name type="scientific">Micrurus spixii</name>
    <name type="common">Amazon coral snake</name>
    <dbReference type="NCBI Taxonomy" id="129469"/>
    <lineage>
        <taxon>Eukaryota</taxon>
        <taxon>Metazoa</taxon>
        <taxon>Chordata</taxon>
        <taxon>Craniata</taxon>
        <taxon>Vertebrata</taxon>
        <taxon>Euteleostomi</taxon>
        <taxon>Lepidosauria</taxon>
        <taxon>Squamata</taxon>
        <taxon>Bifurcata</taxon>
        <taxon>Unidentata</taxon>
        <taxon>Episquamata</taxon>
        <taxon>Toxicofera</taxon>
        <taxon>Serpentes</taxon>
        <taxon>Colubroidea</taxon>
        <taxon>Elapidae</taxon>
        <taxon>Elapinae</taxon>
        <taxon>Micrurus</taxon>
    </lineage>
</organism>
<dbReference type="EMBL" id="IACM01122868">
    <property type="protein sequence ID" value="LAB37939.1"/>
    <property type="molecule type" value="Transcribed_RNA"/>
</dbReference>
<reference evidence="1" key="1">
    <citation type="submission" date="2017-07" db="EMBL/GenBank/DDBJ databases">
        <authorList>
            <person name="Mikheyev A."/>
            <person name="Grau M."/>
        </authorList>
    </citation>
    <scope>NUCLEOTIDE SEQUENCE</scope>
    <source>
        <tissue evidence="1">Venom_gland</tissue>
    </source>
</reference>
<reference evidence="1" key="2">
    <citation type="submission" date="2017-11" db="EMBL/GenBank/DDBJ databases">
        <title>Coralsnake Venomics: Analyses of Venom Gland Transcriptomes and Proteomes of Six Brazilian Taxa.</title>
        <authorList>
            <person name="Aird S.D."/>
            <person name="Jorge da Silva N."/>
            <person name="Qiu L."/>
            <person name="Villar-Briones A."/>
            <person name="Aparecida-Saddi V."/>
            <person name="Campos-Telles M.P."/>
            <person name="Grau M."/>
            <person name="Mikheyev A.S."/>
        </authorList>
    </citation>
    <scope>NUCLEOTIDE SEQUENCE</scope>
    <source>
        <tissue evidence="1">Venom_gland</tissue>
    </source>
</reference>
<accession>A0A2D4MY92</accession>
<dbReference type="AlphaFoldDB" id="A0A2D4MY92"/>